<evidence type="ECO:0000313" key="3">
    <source>
        <dbReference type="Proteomes" id="UP000662783"/>
    </source>
</evidence>
<protein>
    <submittedName>
        <fullName evidence="2">Uncharacterized protein</fullName>
    </submittedName>
</protein>
<sequence length="98" mass="11404">MSQDLLKNNISNLERKLVLLIDKYKTMKTEVELLKEQNGELKDLLKQKDAQVSSFQNQIKISKIVDEIDSGGEDATELRRKIDDYIKEIDKCILHLSR</sequence>
<proteinExistence type="predicted"/>
<dbReference type="EMBL" id="CP070608">
    <property type="protein sequence ID" value="QSE97399.1"/>
    <property type="molecule type" value="Genomic_DNA"/>
</dbReference>
<reference evidence="2" key="1">
    <citation type="submission" date="2021-02" db="EMBL/GenBank/DDBJ databases">
        <title>Fulvivirga sp. S481 isolated from sea water.</title>
        <authorList>
            <person name="Bae S.S."/>
            <person name="Baek K."/>
        </authorList>
    </citation>
    <scope>NUCLEOTIDE SEQUENCE</scope>
    <source>
        <strain evidence="2">S481</strain>
    </source>
</reference>
<dbReference type="RefSeq" id="WP_205721910.1">
    <property type="nucleotide sequence ID" value="NZ_CP070608.1"/>
</dbReference>
<gene>
    <name evidence="2" type="ORF">JR347_17735</name>
</gene>
<feature type="coiled-coil region" evidence="1">
    <location>
        <begin position="3"/>
        <end position="51"/>
    </location>
</feature>
<keyword evidence="3" id="KW-1185">Reference proteome</keyword>
<dbReference type="AlphaFoldDB" id="A0A974WGF8"/>
<accession>A0A974WGF8</accession>
<dbReference type="Proteomes" id="UP000662783">
    <property type="component" value="Chromosome"/>
</dbReference>
<evidence type="ECO:0000256" key="1">
    <source>
        <dbReference type="SAM" id="Coils"/>
    </source>
</evidence>
<organism evidence="2 3">
    <name type="scientific">Fulvivirga lutea</name>
    <dbReference type="NCBI Taxonomy" id="2810512"/>
    <lineage>
        <taxon>Bacteria</taxon>
        <taxon>Pseudomonadati</taxon>
        <taxon>Bacteroidota</taxon>
        <taxon>Cytophagia</taxon>
        <taxon>Cytophagales</taxon>
        <taxon>Fulvivirgaceae</taxon>
        <taxon>Fulvivirga</taxon>
    </lineage>
</organism>
<name>A0A974WGF8_9BACT</name>
<dbReference type="KEGG" id="fuv:JR347_17735"/>
<keyword evidence="1" id="KW-0175">Coiled coil</keyword>
<evidence type="ECO:0000313" key="2">
    <source>
        <dbReference type="EMBL" id="QSE97399.1"/>
    </source>
</evidence>